<gene>
    <name evidence="3" type="ORF">BU23DRAFT_570066</name>
</gene>
<dbReference type="OrthoDB" id="5215637at2759"/>
<dbReference type="Proteomes" id="UP000800036">
    <property type="component" value="Unassembled WGS sequence"/>
</dbReference>
<protein>
    <recommendedName>
        <fullName evidence="5">Mid2 domain-containing protein</fullName>
    </recommendedName>
</protein>
<name>A0A6A5V219_9PLEO</name>
<keyword evidence="2" id="KW-1133">Transmembrane helix</keyword>
<evidence type="ECO:0000313" key="4">
    <source>
        <dbReference type="Proteomes" id="UP000800036"/>
    </source>
</evidence>
<keyword evidence="2" id="KW-0812">Transmembrane</keyword>
<accession>A0A6A5V219</accession>
<reference evidence="3" key="1">
    <citation type="journal article" date="2020" name="Stud. Mycol.">
        <title>101 Dothideomycetes genomes: a test case for predicting lifestyles and emergence of pathogens.</title>
        <authorList>
            <person name="Haridas S."/>
            <person name="Albert R."/>
            <person name="Binder M."/>
            <person name="Bloem J."/>
            <person name="Labutti K."/>
            <person name="Salamov A."/>
            <person name="Andreopoulos B."/>
            <person name="Baker S."/>
            <person name="Barry K."/>
            <person name="Bills G."/>
            <person name="Bluhm B."/>
            <person name="Cannon C."/>
            <person name="Castanera R."/>
            <person name="Culley D."/>
            <person name="Daum C."/>
            <person name="Ezra D."/>
            <person name="Gonzalez J."/>
            <person name="Henrissat B."/>
            <person name="Kuo A."/>
            <person name="Liang C."/>
            <person name="Lipzen A."/>
            <person name="Lutzoni F."/>
            <person name="Magnuson J."/>
            <person name="Mondo S."/>
            <person name="Nolan M."/>
            <person name="Ohm R."/>
            <person name="Pangilinan J."/>
            <person name="Park H.-J."/>
            <person name="Ramirez L."/>
            <person name="Alfaro M."/>
            <person name="Sun H."/>
            <person name="Tritt A."/>
            <person name="Yoshinaga Y."/>
            <person name="Zwiers L.-H."/>
            <person name="Turgeon B."/>
            <person name="Goodwin S."/>
            <person name="Spatafora J."/>
            <person name="Crous P."/>
            <person name="Grigoriev I."/>
        </authorList>
    </citation>
    <scope>NUCLEOTIDE SEQUENCE</scope>
    <source>
        <strain evidence="3">CBS 107.79</strain>
    </source>
</reference>
<dbReference type="AlphaFoldDB" id="A0A6A5V219"/>
<proteinExistence type="predicted"/>
<dbReference type="EMBL" id="ML976694">
    <property type="protein sequence ID" value="KAF1971291.1"/>
    <property type="molecule type" value="Genomic_DNA"/>
</dbReference>
<feature type="region of interest" description="Disordered" evidence="1">
    <location>
        <begin position="113"/>
        <end position="138"/>
    </location>
</feature>
<evidence type="ECO:0000256" key="1">
    <source>
        <dbReference type="SAM" id="MobiDB-lite"/>
    </source>
</evidence>
<evidence type="ECO:0000256" key="2">
    <source>
        <dbReference type="SAM" id="Phobius"/>
    </source>
</evidence>
<sequence length="174" mass="19061">MLTAQTDAVMNRHLEACGDNKFCCTGDSLCSYSNGIFTLNPGMVQTIIVTTKTTANSAEDTTANAADSTETSKKSDTKLRFKVGIPVGVIVEIIVIIAAVLLYKAYWRRQMDRRPPMPKPTSKPARPSSMQDPYQRGNAATLEPVSIPSLIIGRSMDAPFENAYDEVSRMEFCS</sequence>
<evidence type="ECO:0000313" key="3">
    <source>
        <dbReference type="EMBL" id="KAF1971291.1"/>
    </source>
</evidence>
<keyword evidence="2" id="KW-0472">Membrane</keyword>
<feature type="transmembrane region" description="Helical" evidence="2">
    <location>
        <begin position="83"/>
        <end position="103"/>
    </location>
</feature>
<keyword evidence="4" id="KW-1185">Reference proteome</keyword>
<organism evidence="3 4">
    <name type="scientific">Bimuria novae-zelandiae CBS 107.79</name>
    <dbReference type="NCBI Taxonomy" id="1447943"/>
    <lineage>
        <taxon>Eukaryota</taxon>
        <taxon>Fungi</taxon>
        <taxon>Dikarya</taxon>
        <taxon>Ascomycota</taxon>
        <taxon>Pezizomycotina</taxon>
        <taxon>Dothideomycetes</taxon>
        <taxon>Pleosporomycetidae</taxon>
        <taxon>Pleosporales</taxon>
        <taxon>Massarineae</taxon>
        <taxon>Didymosphaeriaceae</taxon>
        <taxon>Bimuria</taxon>
    </lineage>
</organism>
<evidence type="ECO:0008006" key="5">
    <source>
        <dbReference type="Google" id="ProtNLM"/>
    </source>
</evidence>